<dbReference type="PANTHER" id="PTHR38926">
    <property type="entry name" value="F-BOX DOMAIN CONTAINING PROTEIN, EXPRESSED"/>
    <property type="match status" value="1"/>
</dbReference>
<proteinExistence type="predicted"/>
<dbReference type="EMBL" id="JBANRG010000008">
    <property type="protein sequence ID" value="KAK7464233.1"/>
    <property type="molecule type" value="Genomic_DNA"/>
</dbReference>
<keyword evidence="1" id="KW-0175">Coiled coil</keyword>
<comment type="caution">
    <text evidence="2">The sequence shown here is derived from an EMBL/GenBank/DDBJ whole genome shotgun (WGS) entry which is preliminary data.</text>
</comment>
<sequence>MACPICGGPPRRSRVILNTEDIACKVRSSFGPLISTHRGDVTCLLSNAKTDLADYDAQISRLESSLILLKQKRDRLQKYVVNCQSLLAPIRRLPPEILSHIFLLCCEMNIFDPANKVDLPAFTLSAVCSYWRNIAIATPRLWATLMIPFHTLMLRNPSIEPNNLWLIPLMVPAIQLCLQRSAEAPLTLELSAFTLDDFDDYDGIMRELVRQSHRWYHVKVDIQDSPFLNSPGHDLISLVTSAPCLEILELEQDNEEDFTAALHACNFAPRLHTLSLTSFCPPSTAPLPWTQITTLNLDCINHVEVLKLLQICSHVTNLSLRNVQFDEANNFNDSSVSVVSNRISSVTLGLSVHPWMIRVSTLDALLSRLTLPSLCSLAIVAAQGEITDSGKEIWPIESFASFLMRSRCPITSLTIQNTPISDTEIISLLRLVPNLQELNVCDCSQTRTVTDEFLEAMHTLNCTNYGAASQIPLVPRLKSINFRVQDLSFDPGKFIDMVRSRWVPEPEYASQIGISSLKSVKLLVKEREVDSCTFRSLLQLDGFGLQVEILAI</sequence>
<organism evidence="2 3">
    <name type="scientific">Marasmiellus scandens</name>
    <dbReference type="NCBI Taxonomy" id="2682957"/>
    <lineage>
        <taxon>Eukaryota</taxon>
        <taxon>Fungi</taxon>
        <taxon>Dikarya</taxon>
        <taxon>Basidiomycota</taxon>
        <taxon>Agaricomycotina</taxon>
        <taxon>Agaricomycetes</taxon>
        <taxon>Agaricomycetidae</taxon>
        <taxon>Agaricales</taxon>
        <taxon>Marasmiineae</taxon>
        <taxon>Omphalotaceae</taxon>
        <taxon>Marasmiellus</taxon>
    </lineage>
</organism>
<keyword evidence="3" id="KW-1185">Reference proteome</keyword>
<reference evidence="2 3" key="1">
    <citation type="submission" date="2024-01" db="EMBL/GenBank/DDBJ databases">
        <title>A draft genome for the cacao thread blight pathogen Marasmiellus scandens.</title>
        <authorList>
            <person name="Baruah I.K."/>
            <person name="Leung J."/>
            <person name="Bukari Y."/>
            <person name="Amoako-Attah I."/>
            <person name="Meinhardt L.W."/>
            <person name="Bailey B.A."/>
            <person name="Cohen S.P."/>
        </authorList>
    </citation>
    <scope>NUCLEOTIDE SEQUENCE [LARGE SCALE GENOMIC DNA]</scope>
    <source>
        <strain evidence="2 3">GH-19</strain>
    </source>
</reference>
<dbReference type="Proteomes" id="UP001498398">
    <property type="component" value="Unassembled WGS sequence"/>
</dbReference>
<evidence type="ECO:0000313" key="3">
    <source>
        <dbReference type="Proteomes" id="UP001498398"/>
    </source>
</evidence>
<evidence type="ECO:0000256" key="1">
    <source>
        <dbReference type="SAM" id="Coils"/>
    </source>
</evidence>
<dbReference type="PANTHER" id="PTHR38926:SF5">
    <property type="entry name" value="F-BOX AND LEUCINE-RICH REPEAT PROTEIN 6"/>
    <property type="match status" value="1"/>
</dbReference>
<dbReference type="Gene3D" id="1.20.1280.50">
    <property type="match status" value="1"/>
</dbReference>
<accession>A0ABR1JTC4</accession>
<gene>
    <name evidence="2" type="ORF">VKT23_006399</name>
</gene>
<evidence type="ECO:0008006" key="4">
    <source>
        <dbReference type="Google" id="ProtNLM"/>
    </source>
</evidence>
<evidence type="ECO:0000313" key="2">
    <source>
        <dbReference type="EMBL" id="KAK7464233.1"/>
    </source>
</evidence>
<feature type="coiled-coil region" evidence="1">
    <location>
        <begin position="45"/>
        <end position="72"/>
    </location>
</feature>
<dbReference type="Gene3D" id="3.80.10.10">
    <property type="entry name" value="Ribonuclease Inhibitor"/>
    <property type="match status" value="1"/>
</dbReference>
<name>A0ABR1JTC4_9AGAR</name>
<dbReference type="InterPro" id="IPR032675">
    <property type="entry name" value="LRR_dom_sf"/>
</dbReference>
<protein>
    <recommendedName>
        <fullName evidence="4">F-box domain-containing protein</fullName>
    </recommendedName>
</protein>
<dbReference type="SUPFAM" id="SSF52047">
    <property type="entry name" value="RNI-like"/>
    <property type="match status" value="1"/>
</dbReference>